<dbReference type="InterPro" id="IPR027417">
    <property type="entry name" value="P-loop_NTPase"/>
</dbReference>
<dbReference type="Pfam" id="PF13401">
    <property type="entry name" value="AAA_22"/>
    <property type="match status" value="1"/>
</dbReference>
<dbReference type="SMART" id="SM00421">
    <property type="entry name" value="HTH_LUXR"/>
    <property type="match status" value="1"/>
</dbReference>
<comment type="caution">
    <text evidence="5">The sequence shown here is derived from an EMBL/GenBank/DDBJ whole genome shotgun (WGS) entry which is preliminary data.</text>
</comment>
<dbReference type="PANTHER" id="PTHR44688">
    <property type="entry name" value="DNA-BINDING TRANSCRIPTIONAL ACTIVATOR DEVR_DOSR"/>
    <property type="match status" value="1"/>
</dbReference>
<name>A0A398CI61_9BACL</name>
<protein>
    <submittedName>
        <fullName evidence="5">LuxR family transcriptional regulator</fullName>
    </submittedName>
</protein>
<evidence type="ECO:0000313" key="5">
    <source>
        <dbReference type="EMBL" id="RIE02130.1"/>
    </source>
</evidence>
<dbReference type="InterPro" id="IPR000792">
    <property type="entry name" value="Tscrpt_reg_LuxR_C"/>
</dbReference>
<dbReference type="InterPro" id="IPR049945">
    <property type="entry name" value="AAA_22"/>
</dbReference>
<dbReference type="PROSITE" id="PS50043">
    <property type="entry name" value="HTH_LUXR_2"/>
    <property type="match status" value="1"/>
</dbReference>
<accession>A0A398CI61</accession>
<dbReference type="GO" id="GO:0016887">
    <property type="term" value="F:ATP hydrolysis activity"/>
    <property type="evidence" value="ECO:0007669"/>
    <property type="project" value="InterPro"/>
</dbReference>
<dbReference type="SUPFAM" id="SSF52540">
    <property type="entry name" value="P-loop containing nucleoside triphosphate hydrolases"/>
    <property type="match status" value="1"/>
</dbReference>
<dbReference type="InterPro" id="IPR016032">
    <property type="entry name" value="Sig_transdc_resp-reg_C-effctor"/>
</dbReference>
<dbReference type="Proteomes" id="UP000266340">
    <property type="component" value="Unassembled WGS sequence"/>
</dbReference>
<reference evidence="5 6" key="1">
    <citation type="submission" date="2018-09" db="EMBL/GenBank/DDBJ databases">
        <title>Cohnella cavernae sp. nov., isolated from a karst cave.</title>
        <authorList>
            <person name="Zhu H."/>
        </authorList>
    </citation>
    <scope>NUCLEOTIDE SEQUENCE [LARGE SCALE GENOMIC DNA]</scope>
    <source>
        <strain evidence="5 6">K2E09-144</strain>
    </source>
</reference>
<feature type="domain" description="HTH luxR-type" evidence="4">
    <location>
        <begin position="607"/>
        <end position="672"/>
    </location>
</feature>
<dbReference type="SUPFAM" id="SSF46894">
    <property type="entry name" value="C-terminal effector domain of the bipartite response regulators"/>
    <property type="match status" value="1"/>
</dbReference>
<evidence type="ECO:0000313" key="6">
    <source>
        <dbReference type="Proteomes" id="UP000266340"/>
    </source>
</evidence>
<dbReference type="GO" id="GO:0003677">
    <property type="term" value="F:DNA binding"/>
    <property type="evidence" value="ECO:0007669"/>
    <property type="project" value="UniProtKB-KW"/>
</dbReference>
<evidence type="ECO:0000256" key="1">
    <source>
        <dbReference type="ARBA" id="ARBA00023015"/>
    </source>
</evidence>
<keyword evidence="3" id="KW-0804">Transcription</keyword>
<dbReference type="PRINTS" id="PR00038">
    <property type="entry name" value="HTHLUXR"/>
</dbReference>
<sequence>MGQTIGERMNEWMERRFVGRRFECDVFGQLLSAIHSRTERIINISGTAGMGKTTLLDRYESLALAQGAHSLRIDIAETGSGSDRIWRAVFEGLGRSAEQEAPASLEACISAIHRKSENGMLVLFVDSYEKIGSSDHWFRTAFLPRLPMNMLIVVAGRYSLEGPWRHSPAWKPLIIRLPLTELSYEDIHGYLQESGETDDEAIDAVWFRTLGHPLSLSLLNSSDGGDKAMQPLFSFEDRLEVWLREAPEEELRQLLFAASITRSFHQEWLSALLEKEVASTWFEKLSKLSFVSRASEGWQLHERVWEAMRRTFRERMPDTFERYCGKAVGRCLAKIEEGIRQGRDISREFAEALRFAGNPIMRAHYRHARESRHYMEPVDAGNREEAAAYAARRRDEARPWTVRCADLESGALFRYDLTAEESLLRLNALPIDELLEESPGALKLIRNAAGIVVGLTALIPIHEGTIDYLMRAPLSRAYFQSLSPVRRQELRVAPEQSSGVFVYSIDVDNLEDEELRGDIIPILFEPLLAGSLLVQSPPPLPYFAQACESLGFEETPGARHTGYGDEKVALTYALDTRKSRLPSYLRRMISDSGSLATAETMSDQSTISQLPERLTAREQEVAALLTQGFTNPEIAARLYVSEAAVKKHVNAMLSKFNLKNRTQLAKLILDGGSPDPFPS</sequence>
<keyword evidence="2" id="KW-0238">DNA-binding</keyword>
<evidence type="ECO:0000256" key="2">
    <source>
        <dbReference type="ARBA" id="ARBA00023125"/>
    </source>
</evidence>
<proteinExistence type="predicted"/>
<dbReference type="EMBL" id="QXJM01000039">
    <property type="protein sequence ID" value="RIE02130.1"/>
    <property type="molecule type" value="Genomic_DNA"/>
</dbReference>
<dbReference type="GO" id="GO:0006355">
    <property type="term" value="P:regulation of DNA-templated transcription"/>
    <property type="evidence" value="ECO:0007669"/>
    <property type="project" value="InterPro"/>
</dbReference>
<evidence type="ECO:0000256" key="3">
    <source>
        <dbReference type="ARBA" id="ARBA00023163"/>
    </source>
</evidence>
<dbReference type="InterPro" id="IPR036388">
    <property type="entry name" value="WH-like_DNA-bd_sf"/>
</dbReference>
<dbReference type="PANTHER" id="PTHR44688:SF16">
    <property type="entry name" value="DNA-BINDING TRANSCRIPTIONAL ACTIVATOR DEVR_DOSR"/>
    <property type="match status" value="1"/>
</dbReference>
<dbReference type="OrthoDB" id="182489at2"/>
<dbReference type="Gene3D" id="1.10.10.10">
    <property type="entry name" value="Winged helix-like DNA-binding domain superfamily/Winged helix DNA-binding domain"/>
    <property type="match status" value="1"/>
</dbReference>
<dbReference type="CDD" id="cd06170">
    <property type="entry name" value="LuxR_C_like"/>
    <property type="match status" value="1"/>
</dbReference>
<gene>
    <name evidence="5" type="ORF">D3H35_15345</name>
</gene>
<dbReference type="RefSeq" id="WP_119150169.1">
    <property type="nucleotide sequence ID" value="NZ_JBHSOV010000009.1"/>
</dbReference>
<dbReference type="Pfam" id="PF00196">
    <property type="entry name" value="GerE"/>
    <property type="match status" value="1"/>
</dbReference>
<keyword evidence="1" id="KW-0805">Transcription regulation</keyword>
<evidence type="ECO:0000259" key="4">
    <source>
        <dbReference type="PROSITE" id="PS50043"/>
    </source>
</evidence>
<dbReference type="Gene3D" id="3.40.50.300">
    <property type="entry name" value="P-loop containing nucleotide triphosphate hydrolases"/>
    <property type="match status" value="1"/>
</dbReference>
<dbReference type="AlphaFoldDB" id="A0A398CI61"/>
<keyword evidence="6" id="KW-1185">Reference proteome</keyword>
<organism evidence="5 6">
    <name type="scientific">Cohnella faecalis</name>
    <dbReference type="NCBI Taxonomy" id="2315694"/>
    <lineage>
        <taxon>Bacteria</taxon>
        <taxon>Bacillati</taxon>
        <taxon>Bacillota</taxon>
        <taxon>Bacilli</taxon>
        <taxon>Bacillales</taxon>
        <taxon>Paenibacillaceae</taxon>
        <taxon>Cohnella</taxon>
    </lineage>
</organism>